<dbReference type="Proteomes" id="UP000293162">
    <property type="component" value="Unassembled WGS sequence"/>
</dbReference>
<evidence type="ECO:0000313" key="3">
    <source>
        <dbReference type="Proteomes" id="UP000293162"/>
    </source>
</evidence>
<dbReference type="Gene3D" id="3.40.50.2000">
    <property type="entry name" value="Glycogen Phosphorylase B"/>
    <property type="match status" value="2"/>
</dbReference>
<protein>
    <submittedName>
        <fullName evidence="2">Glycosyltransferase</fullName>
    </submittedName>
</protein>
<keyword evidence="3" id="KW-1185">Reference proteome</keyword>
<name>A0A4Q5M1Q5_9BACT</name>
<keyword evidence="2" id="KW-0808">Transferase</keyword>
<comment type="caution">
    <text evidence="2">The sequence shown here is derived from an EMBL/GenBank/DDBJ whole genome shotgun (WGS) entry which is preliminary data.</text>
</comment>
<feature type="domain" description="Glycosyl transferase family 1" evidence="1">
    <location>
        <begin position="185"/>
        <end position="337"/>
    </location>
</feature>
<dbReference type="PANTHER" id="PTHR45947">
    <property type="entry name" value="SULFOQUINOVOSYL TRANSFERASE SQD2"/>
    <property type="match status" value="1"/>
</dbReference>
<proteinExistence type="predicted"/>
<dbReference type="GO" id="GO:0016757">
    <property type="term" value="F:glycosyltransferase activity"/>
    <property type="evidence" value="ECO:0007669"/>
    <property type="project" value="InterPro"/>
</dbReference>
<organism evidence="2 3">
    <name type="scientific">Emticicia agri</name>
    <dbReference type="NCBI Taxonomy" id="2492393"/>
    <lineage>
        <taxon>Bacteria</taxon>
        <taxon>Pseudomonadati</taxon>
        <taxon>Bacteroidota</taxon>
        <taxon>Cytophagia</taxon>
        <taxon>Cytophagales</taxon>
        <taxon>Leadbetterellaceae</taxon>
        <taxon>Emticicia</taxon>
    </lineage>
</organism>
<dbReference type="InterPro" id="IPR001296">
    <property type="entry name" value="Glyco_trans_1"/>
</dbReference>
<reference evidence="2 3" key="1">
    <citation type="submission" date="2019-02" db="EMBL/GenBank/DDBJ databases">
        <title>Bacterial novel species Emticicia sp. 17J42-9 isolated from soil.</title>
        <authorList>
            <person name="Jung H.-Y."/>
        </authorList>
    </citation>
    <scope>NUCLEOTIDE SEQUENCE [LARGE SCALE GENOMIC DNA]</scope>
    <source>
        <strain evidence="2 3">17J42-9</strain>
    </source>
</reference>
<dbReference type="CDD" id="cd03801">
    <property type="entry name" value="GT4_PimA-like"/>
    <property type="match status" value="1"/>
</dbReference>
<evidence type="ECO:0000313" key="2">
    <source>
        <dbReference type="EMBL" id="RYU96158.1"/>
    </source>
</evidence>
<accession>A0A4Q5M1Q5</accession>
<dbReference type="RefSeq" id="WP_130020449.1">
    <property type="nucleotide sequence ID" value="NZ_SEWF01000009.1"/>
</dbReference>
<dbReference type="Pfam" id="PF00534">
    <property type="entry name" value="Glycos_transf_1"/>
    <property type="match status" value="1"/>
</dbReference>
<dbReference type="EMBL" id="SEWF01000009">
    <property type="protein sequence ID" value="RYU96158.1"/>
    <property type="molecule type" value="Genomic_DNA"/>
</dbReference>
<dbReference type="AlphaFoldDB" id="A0A4Q5M1Q5"/>
<dbReference type="InterPro" id="IPR050194">
    <property type="entry name" value="Glycosyltransferase_grp1"/>
</dbReference>
<dbReference type="PANTHER" id="PTHR45947:SF15">
    <property type="entry name" value="TEICHURONIC ACID BIOSYNTHESIS GLYCOSYLTRANSFERASE TUAC-RELATED"/>
    <property type="match status" value="1"/>
</dbReference>
<gene>
    <name evidence="2" type="ORF">EWM59_08075</name>
</gene>
<sequence length="368" mass="42930">MKQKTILFITPTGGRTGSEMLIWYLLKHLSGKIKSVIYSCQNGELFANHSTADLTFINRTQKGFLYKIYEGVYYQLFKRTPEESRVLKIQKQLKADKWYLNTLTMPRFARLAKGLQVPYYVHVHELLSVYDEIVYDDFKFQFDNAEKIICCSAIVEKRIKQMGYKNTILLHEFIDTEQIIIQQTQKDLRQKLNIPENAYIWVMSGSMNLRKGYDLALDLLANLPENTYLLWLGNIKKTGVLHYLEQRMKQEKLNFIQVGEKSDEYYDYLNLANGFVLLAREDPFPLVMIEAAFLQKPIAGFNSGGISEFSLQGMGTVIDSFNPKDLAQAMIKIQRKETTIDKELLKNRALDFDIKNQIEKWVKFFNEN</sequence>
<dbReference type="SUPFAM" id="SSF53756">
    <property type="entry name" value="UDP-Glycosyltransferase/glycogen phosphorylase"/>
    <property type="match status" value="1"/>
</dbReference>
<dbReference type="OrthoDB" id="655095at2"/>
<evidence type="ECO:0000259" key="1">
    <source>
        <dbReference type="Pfam" id="PF00534"/>
    </source>
</evidence>